<keyword evidence="7" id="KW-0915">Sodium</keyword>
<keyword evidence="6 12" id="KW-1133">Transmembrane helix</keyword>
<feature type="transmembrane region" description="Helical" evidence="12">
    <location>
        <begin position="277"/>
        <end position="300"/>
    </location>
</feature>
<feature type="transmembrane region" description="Helical" evidence="12">
    <location>
        <begin position="6"/>
        <end position="30"/>
    </location>
</feature>
<feature type="transmembrane region" description="Helical" evidence="12">
    <location>
        <begin position="516"/>
        <end position="539"/>
    </location>
</feature>
<evidence type="ECO:0000256" key="10">
    <source>
        <dbReference type="ARBA" id="ARBA00023201"/>
    </source>
</evidence>
<dbReference type="PANTHER" id="PTHR42985:SF40">
    <property type="entry name" value="LD47995P-RELATED"/>
    <property type="match status" value="1"/>
</dbReference>
<evidence type="ECO:0000256" key="3">
    <source>
        <dbReference type="ARBA" id="ARBA00022448"/>
    </source>
</evidence>
<evidence type="ECO:0000256" key="4">
    <source>
        <dbReference type="ARBA" id="ARBA00022475"/>
    </source>
</evidence>
<dbReference type="NCBIfam" id="TIGR00813">
    <property type="entry name" value="sss"/>
    <property type="match status" value="1"/>
</dbReference>
<dbReference type="Proteomes" id="UP000790347">
    <property type="component" value="Unassembled WGS sequence"/>
</dbReference>
<gene>
    <name evidence="13" type="ORF">DERF_004325</name>
</gene>
<evidence type="ECO:0000256" key="12">
    <source>
        <dbReference type="SAM" id="Phobius"/>
    </source>
</evidence>
<comment type="subcellular location">
    <subcellularLocation>
        <location evidence="1">Cell membrane</location>
        <topology evidence="1">Multi-pass membrane protein</topology>
    </subcellularLocation>
</comment>
<evidence type="ECO:0000256" key="8">
    <source>
        <dbReference type="ARBA" id="ARBA00023065"/>
    </source>
</evidence>
<comment type="caution">
    <text evidence="13">The sequence shown here is derived from an EMBL/GenBank/DDBJ whole genome shotgun (WGS) entry which is preliminary data.</text>
</comment>
<dbReference type="InterPro" id="IPR001734">
    <property type="entry name" value="Na/solute_symporter"/>
</dbReference>
<feature type="transmembrane region" description="Helical" evidence="12">
    <location>
        <begin position="81"/>
        <end position="104"/>
    </location>
</feature>
<keyword evidence="8" id="KW-0406">Ion transport</keyword>
<evidence type="ECO:0000256" key="1">
    <source>
        <dbReference type="ARBA" id="ARBA00004651"/>
    </source>
</evidence>
<reference evidence="13" key="1">
    <citation type="submission" date="2013-05" db="EMBL/GenBank/DDBJ databases">
        <authorList>
            <person name="Yim A.K.Y."/>
            <person name="Chan T.F."/>
            <person name="Ji K.M."/>
            <person name="Liu X.Y."/>
            <person name="Zhou J.W."/>
            <person name="Li R.Q."/>
            <person name="Yang K.Y."/>
            <person name="Li J."/>
            <person name="Li M."/>
            <person name="Law P.T.W."/>
            <person name="Wu Y.L."/>
            <person name="Cai Z.L."/>
            <person name="Qin H."/>
            <person name="Bao Y."/>
            <person name="Leung R.K.K."/>
            <person name="Ng P.K.S."/>
            <person name="Zou J."/>
            <person name="Zhong X.J."/>
            <person name="Ran P.X."/>
            <person name="Zhong N.S."/>
            <person name="Liu Z.G."/>
            <person name="Tsui S.K.W."/>
        </authorList>
    </citation>
    <scope>NUCLEOTIDE SEQUENCE</scope>
    <source>
        <strain evidence="13">Derf</strain>
        <tissue evidence="13">Whole organism</tissue>
    </source>
</reference>
<proteinExistence type="inferred from homology"/>
<comment type="similarity">
    <text evidence="2 11">Belongs to the sodium:solute symporter (SSF) (TC 2.A.21) family.</text>
</comment>
<evidence type="ECO:0000313" key="13">
    <source>
        <dbReference type="EMBL" id="KAH9520625.1"/>
    </source>
</evidence>
<keyword evidence="3" id="KW-0813">Transport</keyword>
<evidence type="ECO:0000256" key="7">
    <source>
        <dbReference type="ARBA" id="ARBA00023053"/>
    </source>
</evidence>
<dbReference type="InterPro" id="IPR051163">
    <property type="entry name" value="Sodium:Solute_Symporter_SSF"/>
</dbReference>
<dbReference type="GO" id="GO:0015293">
    <property type="term" value="F:symporter activity"/>
    <property type="evidence" value="ECO:0007669"/>
    <property type="project" value="TreeGrafter"/>
</dbReference>
<feature type="transmembrane region" description="Helical" evidence="12">
    <location>
        <begin position="443"/>
        <end position="461"/>
    </location>
</feature>
<organism evidence="13 14">
    <name type="scientific">Dermatophagoides farinae</name>
    <name type="common">American house dust mite</name>
    <dbReference type="NCBI Taxonomy" id="6954"/>
    <lineage>
        <taxon>Eukaryota</taxon>
        <taxon>Metazoa</taxon>
        <taxon>Ecdysozoa</taxon>
        <taxon>Arthropoda</taxon>
        <taxon>Chelicerata</taxon>
        <taxon>Arachnida</taxon>
        <taxon>Acari</taxon>
        <taxon>Acariformes</taxon>
        <taxon>Sarcoptiformes</taxon>
        <taxon>Astigmata</taxon>
        <taxon>Psoroptidia</taxon>
        <taxon>Analgoidea</taxon>
        <taxon>Pyroglyphidae</taxon>
        <taxon>Dermatophagoidinae</taxon>
        <taxon>Dermatophagoides</taxon>
    </lineage>
</organism>
<evidence type="ECO:0000256" key="5">
    <source>
        <dbReference type="ARBA" id="ARBA00022692"/>
    </source>
</evidence>
<protein>
    <recommendedName>
        <fullName evidence="15">Sodium-coupled monocarboxylate transporter 1</fullName>
    </recommendedName>
</protein>
<keyword evidence="10" id="KW-0739">Sodium transport</keyword>
<reference evidence="13" key="2">
    <citation type="journal article" date="2022" name="Res Sq">
        <title>Comparative Genomics Reveals Insights into the Divergent Evolution of Astigmatic Mites and Household Pest Adaptations.</title>
        <authorList>
            <person name="Xiong Q."/>
            <person name="Wan A.T.-Y."/>
            <person name="Liu X.-Y."/>
            <person name="Fung C.S.-H."/>
            <person name="Xiao X."/>
            <person name="Malainual N."/>
            <person name="Hou J."/>
            <person name="Wang L."/>
            <person name="Wang M."/>
            <person name="Yang K."/>
            <person name="Cui Y."/>
            <person name="Leung E."/>
            <person name="Nong W."/>
            <person name="Shin S.-K."/>
            <person name="Au S."/>
            <person name="Jeong K.Y."/>
            <person name="Chew F.T."/>
            <person name="Hui J."/>
            <person name="Leung T.F."/>
            <person name="Tungtrongchitr A."/>
            <person name="Zhong N."/>
            <person name="Liu Z."/>
            <person name="Tsui S."/>
        </authorList>
    </citation>
    <scope>NUCLEOTIDE SEQUENCE</scope>
    <source>
        <strain evidence="13">Derf</strain>
        <tissue evidence="13">Whole organism</tissue>
    </source>
</reference>
<evidence type="ECO:0008006" key="15">
    <source>
        <dbReference type="Google" id="ProtNLM"/>
    </source>
</evidence>
<feature type="transmembrane region" description="Helical" evidence="12">
    <location>
        <begin position="238"/>
        <end position="256"/>
    </location>
</feature>
<evidence type="ECO:0000256" key="11">
    <source>
        <dbReference type="RuleBase" id="RU362091"/>
    </source>
</evidence>
<evidence type="ECO:0000256" key="6">
    <source>
        <dbReference type="ARBA" id="ARBA00022989"/>
    </source>
</evidence>
<dbReference type="Gene3D" id="1.20.1730.10">
    <property type="entry name" value="Sodium/glucose cotransporter"/>
    <property type="match status" value="1"/>
</dbReference>
<evidence type="ECO:0000313" key="14">
    <source>
        <dbReference type="Proteomes" id="UP000790347"/>
    </source>
</evidence>
<keyword evidence="9 12" id="KW-0472">Membrane</keyword>
<keyword evidence="4" id="KW-1003">Cell membrane</keyword>
<dbReference type="AlphaFoldDB" id="A0A922I3J8"/>
<dbReference type="PANTHER" id="PTHR42985">
    <property type="entry name" value="SODIUM-COUPLED MONOCARBOXYLATE TRANSPORTER"/>
    <property type="match status" value="1"/>
</dbReference>
<feature type="transmembrane region" description="Helical" evidence="12">
    <location>
        <begin position="124"/>
        <end position="145"/>
    </location>
</feature>
<feature type="transmembrane region" description="Helical" evidence="12">
    <location>
        <begin position="415"/>
        <end position="436"/>
    </location>
</feature>
<keyword evidence="5 12" id="KW-0812">Transmembrane</keyword>
<keyword evidence="14" id="KW-1185">Reference proteome</keyword>
<dbReference type="InterPro" id="IPR038377">
    <property type="entry name" value="Na/Glc_symporter_sf"/>
</dbReference>
<name>A0A922I3J8_DERFA</name>
<feature type="transmembrane region" description="Helical" evidence="12">
    <location>
        <begin position="337"/>
        <end position="362"/>
    </location>
</feature>
<dbReference type="CDD" id="cd11492">
    <property type="entry name" value="SLC5sbd_NIS-SMVT"/>
    <property type="match status" value="1"/>
</dbReference>
<dbReference type="EMBL" id="ASGP02000002">
    <property type="protein sequence ID" value="KAH9520625.1"/>
    <property type="molecule type" value="Genomic_DNA"/>
</dbReference>
<dbReference type="PROSITE" id="PS50283">
    <property type="entry name" value="NA_SOLUT_SYMP_3"/>
    <property type="match status" value="1"/>
</dbReference>
<dbReference type="GO" id="GO:0005886">
    <property type="term" value="C:plasma membrane"/>
    <property type="evidence" value="ECO:0007669"/>
    <property type="project" value="UniProtKB-SubCell"/>
</dbReference>
<evidence type="ECO:0000256" key="9">
    <source>
        <dbReference type="ARBA" id="ARBA00023136"/>
    </source>
</evidence>
<accession>A0A922I3J8</accession>
<dbReference type="Pfam" id="PF00474">
    <property type="entry name" value="SSF"/>
    <property type="match status" value="1"/>
</dbReference>
<evidence type="ECO:0000256" key="2">
    <source>
        <dbReference type="ARBA" id="ARBA00006434"/>
    </source>
</evidence>
<feature type="transmembrane region" description="Helical" evidence="12">
    <location>
        <begin position="191"/>
        <end position="218"/>
    </location>
</feature>
<feature type="transmembrane region" description="Helical" evidence="12">
    <location>
        <begin position="383"/>
        <end position="403"/>
    </location>
</feature>
<feature type="transmembrane region" description="Helical" evidence="12">
    <location>
        <begin position="157"/>
        <end position="179"/>
    </location>
</feature>
<sequence>MIIKNFSIADYCVFVGLLVASSFIGIFFAWRARNAPSSSSFLTGNRKLSIFPVTMSLVASFMSTNTLLGVPAEVYQVGTQFAMQIFSITLVIILAAEVFMPVYYDLGIVSINEYLLQRFNSKNLKMAGSLGFLIATMPYMAVVLYGPAIALSSVTPVSIPTSILVVGIICTFYTSIGGIKAVIWTDVLQCILMFLGVAIVIIQGLIELGGFTSAINILDQGGRLKLLNFKFNIYNHDNIWNVLMGSSISWGACYCVSQTQVQRYCSMRSKKFAKRTLYYNLPGLICLSIMSILSGVVIYGKYHDCDPVTLGIIKRHDQLVPYYVMDTLAKFPGLPGLFVACVFSGSLSTLSSGFNALAAVTWEDLLKNRFSWADKDDHRSMRAVRLLALGYGLLAIAMSFGVGSLGTVMQASMSLFGSMNGPLFGLFSIAVLCRFVNSKGAMAGFLCGLAVSLSISLGGIVHPRPHISLRTTVDNCSTEIREYYLSPSSANDHFLQMNSRFLTSYHPEGVGKILHISYLIMSVVGFVVCVVVGLSVSLLTGGHRENRKLDQRLLSPIVRNISFVTDVTLDVNSNHHNHNHNNNSNLKVDGSFFNEKNVSQKQLQQQQQPEQIEMGITNVAFTNDQIINNK</sequence>
<dbReference type="GO" id="GO:0006814">
    <property type="term" value="P:sodium ion transport"/>
    <property type="evidence" value="ECO:0007669"/>
    <property type="project" value="UniProtKB-KW"/>
</dbReference>
<feature type="transmembrane region" description="Helical" evidence="12">
    <location>
        <begin position="50"/>
        <end position="69"/>
    </location>
</feature>